<evidence type="ECO:0000313" key="3">
    <source>
        <dbReference type="EMBL" id="MFD0962676.1"/>
    </source>
</evidence>
<dbReference type="EMBL" id="JBHTJM010000002">
    <property type="protein sequence ID" value="MFD0962676.1"/>
    <property type="molecule type" value="Genomic_DNA"/>
</dbReference>
<feature type="transmembrane region" description="Helical" evidence="2">
    <location>
        <begin position="12"/>
        <end position="29"/>
    </location>
</feature>
<feature type="coiled-coil region" evidence="1">
    <location>
        <begin position="132"/>
        <end position="159"/>
    </location>
</feature>
<protein>
    <submittedName>
        <fullName evidence="3">Chromosome partitioning protein ParA</fullName>
    </submittedName>
</protein>
<reference evidence="4" key="1">
    <citation type="journal article" date="2019" name="Int. J. Syst. Evol. Microbiol.">
        <title>The Global Catalogue of Microorganisms (GCM) 10K type strain sequencing project: providing services to taxonomists for standard genome sequencing and annotation.</title>
        <authorList>
            <consortium name="The Broad Institute Genomics Platform"/>
            <consortium name="The Broad Institute Genome Sequencing Center for Infectious Disease"/>
            <person name="Wu L."/>
            <person name="Ma J."/>
        </authorList>
    </citation>
    <scope>NUCLEOTIDE SEQUENCE [LARGE SCALE GENOMIC DNA]</scope>
    <source>
        <strain evidence="4">CCUG 62114</strain>
    </source>
</reference>
<evidence type="ECO:0000256" key="1">
    <source>
        <dbReference type="SAM" id="Coils"/>
    </source>
</evidence>
<keyword evidence="4" id="KW-1185">Reference proteome</keyword>
<evidence type="ECO:0000256" key="2">
    <source>
        <dbReference type="SAM" id="Phobius"/>
    </source>
</evidence>
<sequence>MSTGNNNGLKIGLGIAAVLLIGVGALFFLKNNELQETKSALNSEIENITSDLESLKGEYDKQIAENEVLNEDLIAERANLELTLDSLKTAQADVATLLRYKNSFFRMKKEKDRLFAENKRLLDENNALTIANEVLVKNNEEGEQKIDSLSNQLTDREKLISLGSEMTVAGVKGLAIIERSSGKQILTTKARKADKVKVCFAVAANKIAEKGDKELFIQVLDPNSNVIGENAQVQFDGKTLNYSIKTTFNYNNKALDICEYISAPKGGFEKGNYFINVFKGKEMIANKSFELE</sequence>
<organism evidence="3 4">
    <name type="scientific">Pseudofulvibacter geojedonensis</name>
    <dbReference type="NCBI Taxonomy" id="1123758"/>
    <lineage>
        <taxon>Bacteria</taxon>
        <taxon>Pseudomonadati</taxon>
        <taxon>Bacteroidota</taxon>
        <taxon>Flavobacteriia</taxon>
        <taxon>Flavobacteriales</taxon>
        <taxon>Flavobacteriaceae</taxon>
        <taxon>Pseudofulvibacter</taxon>
    </lineage>
</organism>
<keyword evidence="2" id="KW-1133">Transmembrane helix</keyword>
<keyword evidence="2" id="KW-0812">Transmembrane</keyword>
<dbReference type="RefSeq" id="WP_377712590.1">
    <property type="nucleotide sequence ID" value="NZ_JBHTJM010000002.1"/>
</dbReference>
<gene>
    <name evidence="3" type="ORF">ACFQ1O_01510</name>
</gene>
<evidence type="ECO:0000313" key="4">
    <source>
        <dbReference type="Proteomes" id="UP001596997"/>
    </source>
</evidence>
<name>A0ABW3HYP3_9FLAO</name>
<keyword evidence="2" id="KW-0472">Membrane</keyword>
<comment type="caution">
    <text evidence="3">The sequence shown here is derived from an EMBL/GenBank/DDBJ whole genome shotgun (WGS) entry which is preliminary data.</text>
</comment>
<accession>A0ABW3HYP3</accession>
<feature type="coiled-coil region" evidence="1">
    <location>
        <begin position="31"/>
        <end position="90"/>
    </location>
</feature>
<dbReference type="Proteomes" id="UP001596997">
    <property type="component" value="Unassembled WGS sequence"/>
</dbReference>
<keyword evidence="1" id="KW-0175">Coiled coil</keyword>
<proteinExistence type="predicted"/>